<name>A0A0W0TNU9_9GAMM</name>
<keyword evidence="2" id="KW-1185">Reference proteome</keyword>
<dbReference type="RefSeq" id="WP_135100401.1">
    <property type="nucleotide sequence ID" value="NZ_CP038271.1"/>
</dbReference>
<accession>A0A0W0TNU9</accession>
<dbReference type="EMBL" id="LNYC01000072">
    <property type="protein sequence ID" value="KTC97281.1"/>
    <property type="molecule type" value="Genomic_DNA"/>
</dbReference>
<gene>
    <name evidence="1" type="ORF">Lgee_1942</name>
</gene>
<reference evidence="1 2" key="1">
    <citation type="submission" date="2015-11" db="EMBL/GenBank/DDBJ databases">
        <title>Genomic analysis of 38 Legionella species identifies large and diverse effector repertoires.</title>
        <authorList>
            <person name="Burstein D."/>
            <person name="Amaro F."/>
            <person name="Zusman T."/>
            <person name="Lifshitz Z."/>
            <person name="Cohen O."/>
            <person name="Gilbert J.A."/>
            <person name="Pupko T."/>
            <person name="Shuman H.A."/>
            <person name="Segal G."/>
        </authorList>
    </citation>
    <scope>NUCLEOTIDE SEQUENCE [LARGE SCALE GENOMIC DNA]</scope>
    <source>
        <strain evidence="1 2">ATCC 49504</strain>
    </source>
</reference>
<protein>
    <submittedName>
        <fullName evidence="1">Fe-S protein</fullName>
    </submittedName>
</protein>
<dbReference type="PATRIC" id="fig|45065.4.peg.2108"/>
<proteinExistence type="predicted"/>
<comment type="caution">
    <text evidence="1">The sequence shown here is derived from an EMBL/GenBank/DDBJ whole genome shotgun (WGS) entry which is preliminary data.</text>
</comment>
<evidence type="ECO:0000313" key="2">
    <source>
        <dbReference type="Proteomes" id="UP000054785"/>
    </source>
</evidence>
<organism evidence="1 2">
    <name type="scientific">Legionella geestiana</name>
    <dbReference type="NCBI Taxonomy" id="45065"/>
    <lineage>
        <taxon>Bacteria</taxon>
        <taxon>Pseudomonadati</taxon>
        <taxon>Pseudomonadota</taxon>
        <taxon>Gammaproteobacteria</taxon>
        <taxon>Legionellales</taxon>
        <taxon>Legionellaceae</taxon>
        <taxon>Legionella</taxon>
    </lineage>
</organism>
<dbReference type="Proteomes" id="UP000054785">
    <property type="component" value="Unassembled WGS sequence"/>
</dbReference>
<evidence type="ECO:0000313" key="1">
    <source>
        <dbReference type="EMBL" id="KTC97281.1"/>
    </source>
</evidence>
<sequence>MQVFIGVWLFSIQVVWADAWYTGTLLAQPGINTPKGQFVVTPYVLWTRALGTFDQNGVKQSELPYRSMNPAMQFSFGLTERIDALLLFQYQENRTLGYRYGDTGDPQVLLGYQVYASPKNGFFSPSIRIYVQETFPLGRFDRASEEKNLVEITGAGAWQTQIGMNLESLQPLWNDHVLHSVLTLSVNAAPAVFVVGPNAYGGGIDARGWARPGMEFLNIWANELTLTQRWALSLECAWLYSDSNAYRGYPGRASTGRRAKIDRSPGYQISVLPGIEYNFTQNLGLLFSTWYTPVGRNSSRFTSAFVMLNYSIA</sequence>
<dbReference type="AlphaFoldDB" id="A0A0W0TNU9"/>